<accession>A0AAE0XYG8</accession>
<evidence type="ECO:0000313" key="1">
    <source>
        <dbReference type="EMBL" id="KAK3724643.1"/>
    </source>
</evidence>
<keyword evidence="2" id="KW-1185">Reference proteome</keyword>
<name>A0AAE0XYG8_9GAST</name>
<dbReference type="EMBL" id="JAWDGP010007341">
    <property type="protein sequence ID" value="KAK3724643.1"/>
    <property type="molecule type" value="Genomic_DNA"/>
</dbReference>
<dbReference type="AlphaFoldDB" id="A0AAE0XYG8"/>
<evidence type="ECO:0000313" key="2">
    <source>
        <dbReference type="Proteomes" id="UP001283361"/>
    </source>
</evidence>
<protein>
    <submittedName>
        <fullName evidence="1">Uncharacterized protein</fullName>
    </submittedName>
</protein>
<proteinExistence type="predicted"/>
<dbReference type="Proteomes" id="UP001283361">
    <property type="component" value="Unassembled WGS sequence"/>
</dbReference>
<comment type="caution">
    <text evidence="1">The sequence shown here is derived from an EMBL/GenBank/DDBJ whole genome shotgun (WGS) entry which is preliminary data.</text>
</comment>
<organism evidence="1 2">
    <name type="scientific">Elysia crispata</name>
    <name type="common">lettuce slug</name>
    <dbReference type="NCBI Taxonomy" id="231223"/>
    <lineage>
        <taxon>Eukaryota</taxon>
        <taxon>Metazoa</taxon>
        <taxon>Spiralia</taxon>
        <taxon>Lophotrochozoa</taxon>
        <taxon>Mollusca</taxon>
        <taxon>Gastropoda</taxon>
        <taxon>Heterobranchia</taxon>
        <taxon>Euthyneura</taxon>
        <taxon>Panpulmonata</taxon>
        <taxon>Sacoglossa</taxon>
        <taxon>Placobranchoidea</taxon>
        <taxon>Plakobranchidae</taxon>
        <taxon>Elysia</taxon>
    </lineage>
</organism>
<sequence length="70" mass="7880">MRPRRWSSKLGGWLNSEPDHQGAFLACLTSAYLPSGVSQQLTSARRLGVTSRELNCPLEIYEMLWIPCIS</sequence>
<reference evidence="1" key="1">
    <citation type="journal article" date="2023" name="G3 (Bethesda)">
        <title>A reference genome for the long-term kleptoplast-retaining sea slug Elysia crispata morphotype clarki.</title>
        <authorList>
            <person name="Eastman K.E."/>
            <person name="Pendleton A.L."/>
            <person name="Shaikh M.A."/>
            <person name="Suttiyut T."/>
            <person name="Ogas R."/>
            <person name="Tomko P."/>
            <person name="Gavelis G."/>
            <person name="Widhalm J.R."/>
            <person name="Wisecaver J.H."/>
        </authorList>
    </citation>
    <scope>NUCLEOTIDE SEQUENCE</scope>
    <source>
        <strain evidence="1">ECLA1</strain>
    </source>
</reference>
<gene>
    <name evidence="1" type="ORF">RRG08_041126</name>
</gene>